<keyword evidence="3 4" id="KW-0687">Ribonucleoprotein</keyword>
<evidence type="ECO:0000256" key="1">
    <source>
        <dbReference type="ARBA" id="ARBA00006509"/>
    </source>
</evidence>
<dbReference type="AlphaFoldDB" id="A0A9D4ZJH3"/>
<dbReference type="Pfam" id="PF01158">
    <property type="entry name" value="Ribosomal_L36e"/>
    <property type="match status" value="1"/>
</dbReference>
<dbReference type="GO" id="GO:0003735">
    <property type="term" value="F:structural constituent of ribosome"/>
    <property type="evidence" value="ECO:0007669"/>
    <property type="project" value="InterPro"/>
</dbReference>
<evidence type="ECO:0000313" key="7">
    <source>
        <dbReference type="Proteomes" id="UP000886520"/>
    </source>
</evidence>
<evidence type="ECO:0000256" key="3">
    <source>
        <dbReference type="ARBA" id="ARBA00023274"/>
    </source>
</evidence>
<accession>A0A9D4ZJH3</accession>
<dbReference type="GO" id="GO:0005840">
    <property type="term" value="C:ribosome"/>
    <property type="evidence" value="ECO:0007669"/>
    <property type="project" value="UniProtKB-KW"/>
</dbReference>
<protein>
    <recommendedName>
        <fullName evidence="4">60S ribosomal protein L36</fullName>
    </recommendedName>
</protein>
<keyword evidence="2 4" id="KW-0689">Ribosomal protein</keyword>
<comment type="caution">
    <text evidence="6">The sequence shown here is derived from an EMBL/GenBank/DDBJ whole genome shotgun (WGS) entry which is preliminary data.</text>
</comment>
<evidence type="ECO:0000256" key="5">
    <source>
        <dbReference type="SAM" id="MobiDB-lite"/>
    </source>
</evidence>
<dbReference type="GO" id="GO:1990904">
    <property type="term" value="C:ribonucleoprotein complex"/>
    <property type="evidence" value="ECO:0007669"/>
    <property type="project" value="UniProtKB-KW"/>
</dbReference>
<gene>
    <name evidence="6" type="ORF">GOP47_0009251</name>
</gene>
<feature type="compositionally biased region" description="Basic residues" evidence="5">
    <location>
        <begin position="100"/>
        <end position="112"/>
    </location>
</feature>
<feature type="region of interest" description="Disordered" evidence="5">
    <location>
        <begin position="1"/>
        <end position="34"/>
    </location>
</feature>
<dbReference type="OrthoDB" id="25649at2759"/>
<proteinExistence type="inferred from homology"/>
<dbReference type="PANTHER" id="PTHR10114">
    <property type="entry name" value="60S RIBOSOMAL PROTEIN L36"/>
    <property type="match status" value="1"/>
</dbReference>
<dbReference type="Proteomes" id="UP000886520">
    <property type="component" value="Chromosome 9"/>
</dbReference>
<evidence type="ECO:0000256" key="4">
    <source>
        <dbReference type="RuleBase" id="RU000665"/>
    </source>
</evidence>
<name>A0A9D4ZJH3_ADICA</name>
<dbReference type="PROSITE" id="PS01190">
    <property type="entry name" value="RIBOSOMAL_L36E"/>
    <property type="match status" value="1"/>
</dbReference>
<reference evidence="6" key="1">
    <citation type="submission" date="2021-01" db="EMBL/GenBank/DDBJ databases">
        <title>Adiantum capillus-veneris genome.</title>
        <authorList>
            <person name="Fang Y."/>
            <person name="Liao Q."/>
        </authorList>
    </citation>
    <scope>NUCLEOTIDE SEQUENCE</scope>
    <source>
        <strain evidence="6">H3</strain>
        <tissue evidence="6">Leaf</tissue>
    </source>
</reference>
<dbReference type="InterPro" id="IPR000509">
    <property type="entry name" value="Ribosomal_eL36"/>
</dbReference>
<sequence length="112" mass="12816">MQACVAAPPASKSKSKIIEESTRKRKQSPGSQLRAWKVRTRTSFVRKLIQEGVGFAPYEKRITELLKVGKDKRPLKMAKRRLGTHLRGRKKREEMSVALRKQRSTGGTKKKK</sequence>
<evidence type="ECO:0000313" key="6">
    <source>
        <dbReference type="EMBL" id="KAI5075175.1"/>
    </source>
</evidence>
<dbReference type="FunFam" id="1.10.10.1760:FF:000001">
    <property type="entry name" value="60S ribosomal protein L36"/>
    <property type="match status" value="1"/>
</dbReference>
<dbReference type="GO" id="GO:0006412">
    <property type="term" value="P:translation"/>
    <property type="evidence" value="ECO:0007669"/>
    <property type="project" value="InterPro"/>
</dbReference>
<evidence type="ECO:0000256" key="2">
    <source>
        <dbReference type="ARBA" id="ARBA00022980"/>
    </source>
</evidence>
<dbReference type="EMBL" id="JABFUD020000009">
    <property type="protein sequence ID" value="KAI5075175.1"/>
    <property type="molecule type" value="Genomic_DNA"/>
</dbReference>
<comment type="similarity">
    <text evidence="1 4">Belongs to the eukaryotic ribosomal protein eL36 family.</text>
</comment>
<dbReference type="InterPro" id="IPR038097">
    <property type="entry name" value="Ribosomal_eL36_sf"/>
</dbReference>
<keyword evidence="7" id="KW-1185">Reference proteome</keyword>
<organism evidence="6 7">
    <name type="scientific">Adiantum capillus-veneris</name>
    <name type="common">Maidenhair fern</name>
    <dbReference type="NCBI Taxonomy" id="13818"/>
    <lineage>
        <taxon>Eukaryota</taxon>
        <taxon>Viridiplantae</taxon>
        <taxon>Streptophyta</taxon>
        <taxon>Embryophyta</taxon>
        <taxon>Tracheophyta</taxon>
        <taxon>Polypodiopsida</taxon>
        <taxon>Polypodiidae</taxon>
        <taxon>Polypodiales</taxon>
        <taxon>Pteridineae</taxon>
        <taxon>Pteridaceae</taxon>
        <taxon>Vittarioideae</taxon>
        <taxon>Adiantum</taxon>
    </lineage>
</organism>
<feature type="region of interest" description="Disordered" evidence="5">
    <location>
        <begin position="83"/>
        <end position="112"/>
    </location>
</feature>
<dbReference type="Gene3D" id="1.10.10.1760">
    <property type="entry name" value="60S ribosomal protein L36"/>
    <property type="match status" value="1"/>
</dbReference>
<feature type="compositionally biased region" description="Low complexity" evidence="5">
    <location>
        <begin position="1"/>
        <end position="12"/>
    </location>
</feature>